<organism evidence="3 4">
    <name type="scientific">Hydrogenispora ethanolica</name>
    <dbReference type="NCBI Taxonomy" id="1082276"/>
    <lineage>
        <taxon>Bacteria</taxon>
        <taxon>Bacillati</taxon>
        <taxon>Bacillota</taxon>
        <taxon>Hydrogenispora</taxon>
    </lineage>
</organism>
<dbReference type="RefSeq" id="WP_132017618.1">
    <property type="nucleotide sequence ID" value="NZ_SLUN01000054.1"/>
</dbReference>
<dbReference type="Proteomes" id="UP000295008">
    <property type="component" value="Unassembled WGS sequence"/>
</dbReference>
<reference evidence="3 4" key="1">
    <citation type="submission" date="2019-03" db="EMBL/GenBank/DDBJ databases">
        <title>Genomic Encyclopedia of Type Strains, Phase IV (KMG-IV): sequencing the most valuable type-strain genomes for metagenomic binning, comparative biology and taxonomic classification.</title>
        <authorList>
            <person name="Goeker M."/>
        </authorList>
    </citation>
    <scope>NUCLEOTIDE SEQUENCE [LARGE SCALE GENOMIC DNA]</scope>
    <source>
        <strain evidence="3 4">LX-B</strain>
    </source>
</reference>
<dbReference type="InterPro" id="IPR036265">
    <property type="entry name" value="HIT-like_sf"/>
</dbReference>
<dbReference type="EMBL" id="SLUN01000054">
    <property type="protein sequence ID" value="TCL55738.1"/>
    <property type="molecule type" value="Genomic_DNA"/>
</dbReference>
<dbReference type="Pfam" id="PF01230">
    <property type="entry name" value="HIT"/>
    <property type="match status" value="1"/>
</dbReference>
<dbReference type="PROSITE" id="PS51084">
    <property type="entry name" value="HIT_2"/>
    <property type="match status" value="1"/>
</dbReference>
<dbReference type="InterPro" id="IPR011146">
    <property type="entry name" value="HIT-like"/>
</dbReference>
<proteinExistence type="predicted"/>
<dbReference type="GO" id="GO:0016787">
    <property type="term" value="F:hydrolase activity"/>
    <property type="evidence" value="ECO:0007669"/>
    <property type="project" value="UniProtKB-KW"/>
</dbReference>
<dbReference type="SUPFAM" id="SSF54197">
    <property type="entry name" value="HIT-like"/>
    <property type="match status" value="1"/>
</dbReference>
<keyword evidence="3" id="KW-0378">Hydrolase</keyword>
<accession>A0A4R1QPR9</accession>
<gene>
    <name evidence="3" type="ORF">EDC14_105421</name>
</gene>
<feature type="domain" description="HIT" evidence="2">
    <location>
        <begin position="7"/>
        <end position="112"/>
    </location>
</feature>
<dbReference type="OrthoDB" id="9784774at2"/>
<feature type="short sequence motif" description="Histidine triad motif" evidence="1">
    <location>
        <begin position="97"/>
        <end position="101"/>
    </location>
</feature>
<dbReference type="AlphaFoldDB" id="A0A4R1QPR9"/>
<evidence type="ECO:0000313" key="3">
    <source>
        <dbReference type="EMBL" id="TCL55738.1"/>
    </source>
</evidence>
<evidence type="ECO:0000313" key="4">
    <source>
        <dbReference type="Proteomes" id="UP000295008"/>
    </source>
</evidence>
<sequence length="164" mass="19112">MDGNNCSVCEWISKRYEENKYFIGELETGYIFLSNRWQYFKGYTFFISKICASELHLLPIEFRNKFLFEMTVVSEAVQNAFQAKKINCESLGNSCSHVHWHIIPRYGTDPSPTKTIWDIESEIIDSISLSNVELVQTHNALIVELKKLIEKYQIEANLNEVISF</sequence>
<evidence type="ECO:0000259" key="2">
    <source>
        <dbReference type="PROSITE" id="PS51084"/>
    </source>
</evidence>
<name>A0A4R1QPR9_HYDET</name>
<protein>
    <submittedName>
        <fullName evidence="3">Diadenosine tetraphosphate (Ap4A) HIT family hydrolase</fullName>
    </submittedName>
</protein>
<evidence type="ECO:0000256" key="1">
    <source>
        <dbReference type="PROSITE-ProRule" id="PRU00464"/>
    </source>
</evidence>
<comment type="caution">
    <text evidence="3">The sequence shown here is derived from an EMBL/GenBank/DDBJ whole genome shotgun (WGS) entry which is preliminary data.</text>
</comment>
<dbReference type="Gene3D" id="3.30.428.10">
    <property type="entry name" value="HIT-like"/>
    <property type="match status" value="1"/>
</dbReference>
<keyword evidence="4" id="KW-1185">Reference proteome</keyword>